<name>A0A2M7THI6_UNCKA</name>
<evidence type="ECO:0000313" key="2">
    <source>
        <dbReference type="Proteomes" id="UP000228920"/>
    </source>
</evidence>
<accession>A0A2M7THI6</accession>
<dbReference type="Proteomes" id="UP000228920">
    <property type="component" value="Unassembled WGS sequence"/>
</dbReference>
<gene>
    <name evidence="1" type="ORF">COY32_04780</name>
</gene>
<protein>
    <submittedName>
        <fullName evidence="1">Lysine biosynthesis protein LysW</fullName>
    </submittedName>
</protein>
<sequence length="56" mass="6232">MEEQILKTVTCPDCENGISVIDGVEDGDILVCEKCGVELEIINTDPIEVDYLYVQK</sequence>
<dbReference type="InterPro" id="IPR005906">
    <property type="entry name" value="LysW"/>
</dbReference>
<dbReference type="Gene3D" id="2.20.28.160">
    <property type="match status" value="1"/>
</dbReference>
<dbReference type="Pfam" id="PF21344">
    <property type="entry name" value="Zn_ribbon_LysW"/>
    <property type="match status" value="1"/>
</dbReference>
<comment type="caution">
    <text evidence="1">The sequence shown here is derived from an EMBL/GenBank/DDBJ whole genome shotgun (WGS) entry which is preliminary data.</text>
</comment>
<proteinExistence type="predicted"/>
<reference evidence="2" key="1">
    <citation type="submission" date="2017-09" db="EMBL/GenBank/DDBJ databases">
        <title>Depth-based differentiation of microbial function through sediment-hosted aquifers and enrichment of novel symbionts in the deep terrestrial subsurface.</title>
        <authorList>
            <person name="Probst A.J."/>
            <person name="Ladd B."/>
            <person name="Jarett J.K."/>
            <person name="Geller-Mcgrath D.E."/>
            <person name="Sieber C.M.K."/>
            <person name="Emerson J.B."/>
            <person name="Anantharaman K."/>
            <person name="Thomas B.C."/>
            <person name="Malmstrom R."/>
            <person name="Stieglmeier M."/>
            <person name="Klingl A."/>
            <person name="Woyke T."/>
            <person name="Ryan C.M."/>
            <person name="Banfield J.F."/>
        </authorList>
    </citation>
    <scope>NUCLEOTIDE SEQUENCE [LARGE SCALE GENOMIC DNA]</scope>
</reference>
<dbReference type="EMBL" id="PFNL01000123">
    <property type="protein sequence ID" value="PIZ45767.1"/>
    <property type="molecule type" value="Genomic_DNA"/>
</dbReference>
<evidence type="ECO:0000313" key="1">
    <source>
        <dbReference type="EMBL" id="PIZ45767.1"/>
    </source>
</evidence>
<dbReference type="AlphaFoldDB" id="A0A2M7THI6"/>
<organism evidence="1 2">
    <name type="scientific">candidate division WWE3 bacterium CG_4_10_14_0_2_um_filter_41_14</name>
    <dbReference type="NCBI Taxonomy" id="1975072"/>
    <lineage>
        <taxon>Bacteria</taxon>
        <taxon>Katanobacteria</taxon>
    </lineage>
</organism>